<dbReference type="SMART" id="SM00564">
    <property type="entry name" value="PQQ"/>
    <property type="match status" value="7"/>
</dbReference>
<dbReference type="SUPFAM" id="SSF50998">
    <property type="entry name" value="Quinoprotein alcohol dehydrogenase-like"/>
    <property type="match status" value="2"/>
</dbReference>
<dbReference type="PANTHER" id="PTHR34512">
    <property type="entry name" value="CELL SURFACE PROTEIN"/>
    <property type="match status" value="1"/>
</dbReference>
<proteinExistence type="predicted"/>
<dbReference type="InterPro" id="IPR018391">
    <property type="entry name" value="PQQ_b-propeller_rpt"/>
</dbReference>
<organism evidence="2 3">
    <name type="scientific">Sulfobacillus thermosulfidooxidans</name>
    <dbReference type="NCBI Taxonomy" id="28034"/>
    <lineage>
        <taxon>Bacteria</taxon>
        <taxon>Bacillati</taxon>
        <taxon>Bacillota</taxon>
        <taxon>Clostridia</taxon>
        <taxon>Eubacteriales</taxon>
        <taxon>Clostridiales Family XVII. Incertae Sedis</taxon>
        <taxon>Sulfobacillus</taxon>
    </lineage>
</organism>
<dbReference type="AlphaFoldDB" id="A0A2T2X3H8"/>
<evidence type="ECO:0000259" key="1">
    <source>
        <dbReference type="Pfam" id="PF13360"/>
    </source>
</evidence>
<reference evidence="2 3" key="1">
    <citation type="journal article" date="2014" name="BMC Genomics">
        <title>Comparison of environmental and isolate Sulfobacillus genomes reveals diverse carbon, sulfur, nitrogen, and hydrogen metabolisms.</title>
        <authorList>
            <person name="Justice N.B."/>
            <person name="Norman A."/>
            <person name="Brown C.T."/>
            <person name="Singh A."/>
            <person name="Thomas B.C."/>
            <person name="Banfield J.F."/>
        </authorList>
    </citation>
    <scope>NUCLEOTIDE SEQUENCE [LARGE SCALE GENOMIC DNA]</scope>
    <source>
        <strain evidence="2">AMDSBA5</strain>
    </source>
</reference>
<feature type="domain" description="Pyrrolo-quinoline quinone repeat" evidence="1">
    <location>
        <begin position="288"/>
        <end position="428"/>
    </location>
</feature>
<dbReference type="PANTHER" id="PTHR34512:SF30">
    <property type="entry name" value="OUTER MEMBRANE PROTEIN ASSEMBLY FACTOR BAMB"/>
    <property type="match status" value="1"/>
</dbReference>
<dbReference type="Pfam" id="PF13360">
    <property type="entry name" value="PQQ_2"/>
    <property type="match status" value="3"/>
</dbReference>
<dbReference type="Proteomes" id="UP000242705">
    <property type="component" value="Unassembled WGS sequence"/>
</dbReference>
<dbReference type="EMBL" id="PXYX01000004">
    <property type="protein sequence ID" value="PSR29044.1"/>
    <property type="molecule type" value="Genomic_DNA"/>
</dbReference>
<evidence type="ECO:0000313" key="2">
    <source>
        <dbReference type="EMBL" id="PSR29044.1"/>
    </source>
</evidence>
<evidence type="ECO:0000313" key="3">
    <source>
        <dbReference type="Proteomes" id="UP000242705"/>
    </source>
</evidence>
<dbReference type="InterPro" id="IPR015943">
    <property type="entry name" value="WD40/YVTN_repeat-like_dom_sf"/>
</dbReference>
<dbReference type="InterPro" id="IPR002372">
    <property type="entry name" value="PQQ_rpt_dom"/>
</dbReference>
<name>A0A2T2X3H8_SULTH</name>
<comment type="caution">
    <text evidence="2">The sequence shown here is derived from an EMBL/GenBank/DDBJ whole genome shotgun (WGS) entry which is preliminary data.</text>
</comment>
<sequence length="435" mass="47026">MKWHWPALVLGLAAIGTLGTFGITHSENMWPQVADQQIGASEWNMFGTGPSHDAVIENGPNQNLSVQWTRQFSQPLMQPSVVRGVVYVGGIGNKPAVYAIDAKTGKTLWKTDVNNQVMTTPVVHNGIVFVGSGNHNFPISHVPQYGVQIIRGSGPSAIYALDARTGAILWKHETQGEDMPTFVYANHLVYVANGSDELLALSPLTGQTVWKLSLPSYVSMSSPTIVGNMMYFGGTHPAAIYAINLQTHQVQWMHTLPHPLGGSDDVPPAAADGMIYFDYVQQVHNEPHQVVYALNAQNGHTVWTVDEGAGTIPVGPNGGPRDETGIPTIYGNRLYVSSPLTDSFYAFNLQTGALDFSVHFKSQMTQGPVIYQGVCYVGDVHGNFYAINATTGKIQGKLHFQGAFMPSTPVLVGQTLFIGDKAGQFMAIPLSEFAS</sequence>
<gene>
    <name evidence="2" type="ORF">C7B47_03595</name>
</gene>
<accession>A0A2T2X3H8</accession>
<dbReference type="Gene3D" id="2.130.10.10">
    <property type="entry name" value="YVTN repeat-like/Quinoprotein amine dehydrogenase"/>
    <property type="match status" value="2"/>
</dbReference>
<feature type="domain" description="Pyrrolo-quinoline quinone repeat" evidence="1">
    <location>
        <begin position="67"/>
        <end position="133"/>
    </location>
</feature>
<dbReference type="InterPro" id="IPR011047">
    <property type="entry name" value="Quinoprotein_ADH-like_sf"/>
</dbReference>
<protein>
    <recommendedName>
        <fullName evidence="1">Pyrrolo-quinoline quinone repeat domain-containing protein</fullName>
    </recommendedName>
</protein>
<feature type="domain" description="Pyrrolo-quinoline quinone repeat" evidence="1">
    <location>
        <begin position="157"/>
        <end position="261"/>
    </location>
</feature>